<dbReference type="EMBL" id="VSDO01000005">
    <property type="protein sequence ID" value="TYA10459.1"/>
    <property type="molecule type" value="Genomic_DNA"/>
</dbReference>
<keyword evidence="2" id="KW-1185">Reference proteome</keyword>
<dbReference type="AlphaFoldDB" id="A0A5D0CKE4"/>
<protein>
    <submittedName>
        <fullName evidence="1">Uncharacterized protein</fullName>
    </submittedName>
</protein>
<accession>A0A5D0CKE4</accession>
<reference evidence="1 2" key="1">
    <citation type="submission" date="2019-08" db="EMBL/GenBank/DDBJ databases">
        <title>Genome sequencing of Paenibacillus faecis DSM 23593(T).</title>
        <authorList>
            <person name="Kook J.-K."/>
            <person name="Park S.-N."/>
            <person name="Lim Y.K."/>
        </authorList>
    </citation>
    <scope>NUCLEOTIDE SEQUENCE [LARGE SCALE GENOMIC DNA]</scope>
    <source>
        <strain evidence="1 2">DSM 23593</strain>
    </source>
</reference>
<evidence type="ECO:0000313" key="2">
    <source>
        <dbReference type="Proteomes" id="UP000325218"/>
    </source>
</evidence>
<organism evidence="1 2">
    <name type="scientific">Paenibacillus faecis</name>
    <dbReference type="NCBI Taxonomy" id="862114"/>
    <lineage>
        <taxon>Bacteria</taxon>
        <taxon>Bacillati</taxon>
        <taxon>Bacillota</taxon>
        <taxon>Bacilli</taxon>
        <taxon>Bacillales</taxon>
        <taxon>Paenibacillaceae</taxon>
        <taxon>Paenibacillus</taxon>
    </lineage>
</organism>
<dbReference type="Proteomes" id="UP000325218">
    <property type="component" value="Unassembled WGS sequence"/>
</dbReference>
<dbReference type="RefSeq" id="WP_148456071.1">
    <property type="nucleotide sequence ID" value="NZ_VSDO01000005.1"/>
</dbReference>
<gene>
    <name evidence="1" type="ORF">FRY98_21820</name>
</gene>
<evidence type="ECO:0000313" key="1">
    <source>
        <dbReference type="EMBL" id="TYA10459.1"/>
    </source>
</evidence>
<comment type="caution">
    <text evidence="1">The sequence shown here is derived from an EMBL/GenBank/DDBJ whole genome shotgun (WGS) entry which is preliminary data.</text>
</comment>
<name>A0A5D0CKE4_9BACL</name>
<dbReference type="OrthoDB" id="2563083at2"/>
<sequence>MNIYGVGAREYLNALNYPSNATENSRFGFDFRELMGAALKKANDNTPFVSAEHSLKEIYPDLKYHVLDASRFKYWERLDFPTSKLFKDTVDENTIHELSSWKPKTRLASGYEPWVQQDLEKIPNGLHVVIIHPAVQERMNSDPAYAKQIVDKVKKYFDDDIRQNAAIDPTSVESMSQLVTIQENGEIGYRHTVCDGPSQQKDDVEVARLQSGMKTSRVFGVLPGMKMPFSLPLVETPTVHSPSFWTDYSVTYGLYSLNQKRKTDLGFDL</sequence>
<proteinExistence type="predicted"/>